<reference evidence="2 3" key="1">
    <citation type="submission" date="2009-11" db="EMBL/GenBank/DDBJ databases">
        <title>Annotation of Allomyces macrogynus ATCC 38327.</title>
        <authorList>
            <consortium name="The Broad Institute Genome Sequencing Platform"/>
            <person name="Russ C."/>
            <person name="Cuomo C."/>
            <person name="Burger G."/>
            <person name="Gray M.W."/>
            <person name="Holland P.W.H."/>
            <person name="King N."/>
            <person name="Lang F.B.F."/>
            <person name="Roger A.J."/>
            <person name="Ruiz-Trillo I."/>
            <person name="Young S.K."/>
            <person name="Zeng Q."/>
            <person name="Gargeya S."/>
            <person name="Fitzgerald M."/>
            <person name="Haas B."/>
            <person name="Abouelleil A."/>
            <person name="Alvarado L."/>
            <person name="Arachchi H.M."/>
            <person name="Berlin A."/>
            <person name="Chapman S.B."/>
            <person name="Gearin G."/>
            <person name="Goldberg J."/>
            <person name="Griggs A."/>
            <person name="Gujja S."/>
            <person name="Hansen M."/>
            <person name="Heiman D."/>
            <person name="Howarth C."/>
            <person name="Larimer J."/>
            <person name="Lui A."/>
            <person name="MacDonald P.J.P."/>
            <person name="McCowen C."/>
            <person name="Montmayeur A."/>
            <person name="Murphy C."/>
            <person name="Neiman D."/>
            <person name="Pearson M."/>
            <person name="Priest M."/>
            <person name="Roberts A."/>
            <person name="Saif S."/>
            <person name="Shea T."/>
            <person name="Sisk P."/>
            <person name="Stolte C."/>
            <person name="Sykes S."/>
            <person name="Wortman J."/>
            <person name="Nusbaum C."/>
            <person name="Birren B."/>
        </authorList>
    </citation>
    <scope>NUCLEOTIDE SEQUENCE [LARGE SCALE GENOMIC DNA]</scope>
    <source>
        <strain evidence="2 3">ATCC 38327</strain>
    </source>
</reference>
<evidence type="ECO:0000313" key="3">
    <source>
        <dbReference type="Proteomes" id="UP000054350"/>
    </source>
</evidence>
<dbReference type="AlphaFoldDB" id="A0A0L0RYB6"/>
<accession>A0A0L0RYB6</accession>
<dbReference type="Proteomes" id="UP000054350">
    <property type="component" value="Unassembled WGS sequence"/>
</dbReference>
<dbReference type="VEuPathDB" id="FungiDB:AMAG_17745"/>
<feature type="region of interest" description="Disordered" evidence="1">
    <location>
        <begin position="56"/>
        <end position="85"/>
    </location>
</feature>
<proteinExistence type="predicted"/>
<evidence type="ECO:0000256" key="1">
    <source>
        <dbReference type="SAM" id="MobiDB-lite"/>
    </source>
</evidence>
<sequence>MDVFRLTTALNKHANQASATPTSPSTPSGSWPAIARLPATAATAQQPAAARLLSTAQCEPAHPVGQQASPPPARRPVMPIMRKLW</sequence>
<dbReference type="OrthoDB" id="5592023at2759"/>
<dbReference type="EMBL" id="GG745329">
    <property type="protein sequence ID" value="KNE55145.1"/>
    <property type="molecule type" value="Genomic_DNA"/>
</dbReference>
<evidence type="ECO:0000313" key="2">
    <source>
        <dbReference type="EMBL" id="KNE55145.1"/>
    </source>
</evidence>
<feature type="compositionally biased region" description="Low complexity" evidence="1">
    <location>
        <begin position="17"/>
        <end position="33"/>
    </location>
</feature>
<keyword evidence="3" id="KW-1185">Reference proteome</keyword>
<feature type="region of interest" description="Disordered" evidence="1">
    <location>
        <begin position="12"/>
        <end position="33"/>
    </location>
</feature>
<name>A0A0L0RYB6_ALLM3</name>
<reference evidence="3" key="2">
    <citation type="submission" date="2009-11" db="EMBL/GenBank/DDBJ databases">
        <title>The Genome Sequence of Allomyces macrogynus strain ATCC 38327.</title>
        <authorList>
            <consortium name="The Broad Institute Genome Sequencing Platform"/>
            <person name="Russ C."/>
            <person name="Cuomo C."/>
            <person name="Shea T."/>
            <person name="Young S.K."/>
            <person name="Zeng Q."/>
            <person name="Koehrsen M."/>
            <person name="Haas B."/>
            <person name="Borodovsky M."/>
            <person name="Guigo R."/>
            <person name="Alvarado L."/>
            <person name="Berlin A."/>
            <person name="Borenstein D."/>
            <person name="Chen Z."/>
            <person name="Engels R."/>
            <person name="Freedman E."/>
            <person name="Gellesch M."/>
            <person name="Goldberg J."/>
            <person name="Griggs A."/>
            <person name="Gujja S."/>
            <person name="Heiman D."/>
            <person name="Hepburn T."/>
            <person name="Howarth C."/>
            <person name="Jen D."/>
            <person name="Larson L."/>
            <person name="Lewis B."/>
            <person name="Mehta T."/>
            <person name="Park D."/>
            <person name="Pearson M."/>
            <person name="Roberts A."/>
            <person name="Saif S."/>
            <person name="Shenoy N."/>
            <person name="Sisk P."/>
            <person name="Stolte C."/>
            <person name="Sykes S."/>
            <person name="Walk T."/>
            <person name="White J."/>
            <person name="Yandava C."/>
            <person name="Burger G."/>
            <person name="Gray M.W."/>
            <person name="Holland P.W.H."/>
            <person name="King N."/>
            <person name="Lang F.B.F."/>
            <person name="Roger A.J."/>
            <person name="Ruiz-Trillo I."/>
            <person name="Lander E."/>
            <person name="Nusbaum C."/>
        </authorList>
    </citation>
    <scope>NUCLEOTIDE SEQUENCE [LARGE SCALE GENOMIC DNA]</scope>
    <source>
        <strain evidence="3">ATCC 38327</strain>
    </source>
</reference>
<organism evidence="2 3">
    <name type="scientific">Allomyces macrogynus (strain ATCC 38327)</name>
    <name type="common">Allomyces javanicus var. macrogynus</name>
    <dbReference type="NCBI Taxonomy" id="578462"/>
    <lineage>
        <taxon>Eukaryota</taxon>
        <taxon>Fungi</taxon>
        <taxon>Fungi incertae sedis</taxon>
        <taxon>Blastocladiomycota</taxon>
        <taxon>Blastocladiomycetes</taxon>
        <taxon>Blastocladiales</taxon>
        <taxon>Blastocladiaceae</taxon>
        <taxon>Allomyces</taxon>
    </lineage>
</organism>
<gene>
    <name evidence="2" type="ORF">AMAG_17745</name>
</gene>
<protein>
    <submittedName>
        <fullName evidence="2">Uncharacterized protein</fullName>
    </submittedName>
</protein>